<dbReference type="EMBL" id="CP001185">
    <property type="protein sequence ID" value="ACJ76173.1"/>
    <property type="molecule type" value="Genomic_DNA"/>
</dbReference>
<gene>
    <name evidence="8" type="ordered locus">THA_1738</name>
</gene>
<dbReference type="NCBIfam" id="TIGR03534">
    <property type="entry name" value="RF_mod_PrmC"/>
    <property type="match status" value="1"/>
</dbReference>
<dbReference type="InterPro" id="IPR029063">
    <property type="entry name" value="SAM-dependent_MTases_sf"/>
</dbReference>
<evidence type="ECO:0000256" key="1">
    <source>
        <dbReference type="ARBA" id="ARBA00012771"/>
    </source>
</evidence>
<dbReference type="GO" id="GO:0003676">
    <property type="term" value="F:nucleic acid binding"/>
    <property type="evidence" value="ECO:0007669"/>
    <property type="project" value="InterPro"/>
</dbReference>
<dbReference type="PROSITE" id="PS00092">
    <property type="entry name" value="N6_MTASE"/>
    <property type="match status" value="1"/>
</dbReference>
<dbReference type="GO" id="GO:0032259">
    <property type="term" value="P:methylation"/>
    <property type="evidence" value="ECO:0007669"/>
    <property type="project" value="UniProtKB-KW"/>
</dbReference>
<dbReference type="Pfam" id="PF05175">
    <property type="entry name" value="MTS"/>
    <property type="match status" value="1"/>
</dbReference>
<dbReference type="HOGENOM" id="CLU_018398_3_2_0"/>
<dbReference type="InterPro" id="IPR019874">
    <property type="entry name" value="RF_methyltr_PrmC"/>
</dbReference>
<dbReference type="OrthoDB" id="9800643at2"/>
<dbReference type="eggNOG" id="COG2890">
    <property type="taxonomic scope" value="Bacteria"/>
</dbReference>
<dbReference type="PANTHER" id="PTHR18895">
    <property type="entry name" value="HEMK METHYLTRANSFERASE"/>
    <property type="match status" value="1"/>
</dbReference>
<evidence type="ECO:0000256" key="2">
    <source>
        <dbReference type="ARBA" id="ARBA00022603"/>
    </source>
</evidence>
<evidence type="ECO:0000256" key="3">
    <source>
        <dbReference type="ARBA" id="ARBA00022679"/>
    </source>
</evidence>
<protein>
    <recommendedName>
        <fullName evidence="1">peptide chain release factor N(5)-glutamine methyltransferase</fullName>
        <ecNumber evidence="1">2.1.1.297</ecNumber>
    </recommendedName>
</protein>
<sequence length="261" mass="30272">MTVYEALKIYKDRGLPELEAYLVIKKITGKTKEYLVAHPEYQFCEQSFFDLLNKRLVGFPLSYLLNEKSFYKHNFYVEEGVLIPRPETELLVENALKVIDKEKIKKVAEIGVGSGAVIISILLETNCVGFGTDISKKALEIAKKNARKFRVIDRLDLRLGKFLEPFKNEYDEIELIVSNPPYVKNNSNLQKEVMFEPKEALFGGEDGLDFYREFLSSYDLNGKIVVMEIGHDQGDFFRKKDWNVIKDYSGNDRIVIKDFRR</sequence>
<dbReference type="EC" id="2.1.1.297" evidence="1"/>
<accession>B7IDU6</accession>
<dbReference type="NCBIfam" id="TIGR00536">
    <property type="entry name" value="hemK_fam"/>
    <property type="match status" value="1"/>
</dbReference>
<evidence type="ECO:0000256" key="5">
    <source>
        <dbReference type="ARBA" id="ARBA00048391"/>
    </source>
</evidence>
<dbReference type="GO" id="GO:0102559">
    <property type="term" value="F:peptide chain release factor N(5)-glutamine methyltransferase activity"/>
    <property type="evidence" value="ECO:0007669"/>
    <property type="project" value="UniProtKB-EC"/>
</dbReference>
<organism evidence="8 9">
    <name type="scientific">Thermosipho africanus (strain TCF52B)</name>
    <dbReference type="NCBI Taxonomy" id="484019"/>
    <lineage>
        <taxon>Bacteria</taxon>
        <taxon>Thermotogati</taxon>
        <taxon>Thermotogota</taxon>
        <taxon>Thermotogae</taxon>
        <taxon>Thermotogales</taxon>
        <taxon>Fervidobacteriaceae</taxon>
        <taxon>Thermosipho</taxon>
    </lineage>
</organism>
<dbReference type="AlphaFoldDB" id="B7IDU6"/>
<dbReference type="Proteomes" id="UP000002453">
    <property type="component" value="Chromosome"/>
</dbReference>
<dbReference type="InterPro" id="IPR050320">
    <property type="entry name" value="N5-glutamine_MTase"/>
</dbReference>
<dbReference type="STRING" id="484019.THA_1738"/>
<evidence type="ECO:0000313" key="9">
    <source>
        <dbReference type="Proteomes" id="UP000002453"/>
    </source>
</evidence>
<name>B7IDU6_THEAB</name>
<comment type="catalytic activity">
    <reaction evidence="5">
        <text>L-glutaminyl-[peptide chain release factor] + S-adenosyl-L-methionine = N(5)-methyl-L-glutaminyl-[peptide chain release factor] + S-adenosyl-L-homocysteine + H(+)</text>
        <dbReference type="Rhea" id="RHEA:42896"/>
        <dbReference type="Rhea" id="RHEA-COMP:10271"/>
        <dbReference type="Rhea" id="RHEA-COMP:10272"/>
        <dbReference type="ChEBI" id="CHEBI:15378"/>
        <dbReference type="ChEBI" id="CHEBI:30011"/>
        <dbReference type="ChEBI" id="CHEBI:57856"/>
        <dbReference type="ChEBI" id="CHEBI:59789"/>
        <dbReference type="ChEBI" id="CHEBI:61891"/>
        <dbReference type="EC" id="2.1.1.297"/>
    </reaction>
</comment>
<dbReference type="PANTHER" id="PTHR18895:SF74">
    <property type="entry name" value="MTRF1L RELEASE FACTOR GLUTAMINE METHYLTRANSFERASE"/>
    <property type="match status" value="1"/>
</dbReference>
<keyword evidence="3 8" id="KW-0808">Transferase</keyword>
<dbReference type="InterPro" id="IPR004556">
    <property type="entry name" value="HemK-like"/>
</dbReference>
<dbReference type="RefSeq" id="WP_004102631.1">
    <property type="nucleotide sequence ID" value="NC_011653.1"/>
</dbReference>
<dbReference type="Gene3D" id="1.10.8.10">
    <property type="entry name" value="DNA helicase RuvA subunit, C-terminal domain"/>
    <property type="match status" value="1"/>
</dbReference>
<dbReference type="CDD" id="cd02440">
    <property type="entry name" value="AdoMet_MTases"/>
    <property type="match status" value="1"/>
</dbReference>
<dbReference type="InterPro" id="IPR002052">
    <property type="entry name" value="DNA_methylase_N6_adenine_CS"/>
</dbReference>
<proteinExistence type="predicted"/>
<dbReference type="InterPro" id="IPR040758">
    <property type="entry name" value="PrmC_N"/>
</dbReference>
<keyword evidence="9" id="KW-1185">Reference proteome</keyword>
<dbReference type="Gene3D" id="3.40.50.150">
    <property type="entry name" value="Vaccinia Virus protein VP39"/>
    <property type="match status" value="1"/>
</dbReference>
<feature type="domain" description="Release factor glutamine methyltransferase N-terminal" evidence="7">
    <location>
        <begin position="14"/>
        <end position="65"/>
    </location>
</feature>
<dbReference type="KEGG" id="taf:THA_1738"/>
<dbReference type="InterPro" id="IPR007848">
    <property type="entry name" value="Small_mtfrase_dom"/>
</dbReference>
<evidence type="ECO:0000259" key="6">
    <source>
        <dbReference type="Pfam" id="PF05175"/>
    </source>
</evidence>
<feature type="domain" description="Methyltransferase small" evidence="6">
    <location>
        <begin position="96"/>
        <end position="191"/>
    </location>
</feature>
<evidence type="ECO:0000259" key="7">
    <source>
        <dbReference type="Pfam" id="PF17827"/>
    </source>
</evidence>
<dbReference type="SUPFAM" id="SSF53335">
    <property type="entry name" value="S-adenosyl-L-methionine-dependent methyltransferases"/>
    <property type="match status" value="1"/>
</dbReference>
<dbReference type="Pfam" id="PF17827">
    <property type="entry name" value="PrmC_N"/>
    <property type="match status" value="1"/>
</dbReference>
<keyword evidence="4" id="KW-0949">S-adenosyl-L-methionine</keyword>
<reference evidence="8 9" key="1">
    <citation type="journal article" date="2009" name="J. Bacteriol.">
        <title>The genome of Thermosipho africanus TCF52B: lateral genetic connections to the Firmicutes and Archaea.</title>
        <authorList>
            <person name="Nesboe C.L."/>
            <person name="Bapteste E."/>
            <person name="Curtis B."/>
            <person name="Dahle H."/>
            <person name="Lopez P."/>
            <person name="Macleod D."/>
            <person name="Dlutek M."/>
            <person name="Bowman S."/>
            <person name="Zhaxybayeva O."/>
            <person name="Birkeland N.-K."/>
            <person name="Doolittle W.F."/>
        </authorList>
    </citation>
    <scope>NUCLEOTIDE SEQUENCE [LARGE SCALE GENOMIC DNA]</scope>
    <source>
        <strain evidence="8 9">TCF52B</strain>
    </source>
</reference>
<keyword evidence="2 8" id="KW-0489">Methyltransferase</keyword>
<evidence type="ECO:0000313" key="8">
    <source>
        <dbReference type="EMBL" id="ACJ76173.1"/>
    </source>
</evidence>
<evidence type="ECO:0000256" key="4">
    <source>
        <dbReference type="ARBA" id="ARBA00022691"/>
    </source>
</evidence>